<evidence type="ECO:0000256" key="9">
    <source>
        <dbReference type="ARBA" id="ARBA00045321"/>
    </source>
</evidence>
<evidence type="ECO:0000256" key="2">
    <source>
        <dbReference type="ARBA" id="ARBA00010500"/>
    </source>
</evidence>
<keyword evidence="4" id="KW-0963">Cytoplasm</keyword>
<comment type="subcellular location">
    <subcellularLocation>
        <location evidence="1">Cytoplasm</location>
        <location evidence="1">Cytoskeleton</location>
        <location evidence="1">Cilium axoneme</location>
    </subcellularLocation>
</comment>
<dbReference type="EMBL" id="JAYRBN010000007">
    <property type="protein sequence ID" value="KAL2751053.1"/>
    <property type="molecule type" value="Genomic_DNA"/>
</dbReference>
<dbReference type="PANTHER" id="PTHR21442">
    <property type="entry name" value="CILIA- AND FLAGELLA-ASSOCIATED PROTEIN 206"/>
    <property type="match status" value="1"/>
</dbReference>
<name>A0ABD2D3I3_VESMC</name>
<reference evidence="10 11" key="1">
    <citation type="journal article" date="2024" name="Ann. Entomol. Soc. Am.">
        <title>Genomic analyses of the southern and eastern yellowjacket wasps (Hymenoptera: Vespidae) reveal evolutionary signatures of social life.</title>
        <authorList>
            <person name="Catto M.A."/>
            <person name="Caine P.B."/>
            <person name="Orr S.E."/>
            <person name="Hunt B.G."/>
            <person name="Goodisman M.A.D."/>
        </authorList>
    </citation>
    <scope>NUCLEOTIDE SEQUENCE [LARGE SCALE GENOMIC DNA]</scope>
    <source>
        <strain evidence="10">232</strain>
        <tissue evidence="10">Head and thorax</tissue>
    </source>
</reference>
<comment type="caution">
    <text evidence="10">The sequence shown here is derived from an EMBL/GenBank/DDBJ whole genome shotgun (WGS) entry which is preliminary data.</text>
</comment>
<evidence type="ECO:0000256" key="3">
    <source>
        <dbReference type="ARBA" id="ARBA00021602"/>
    </source>
</evidence>
<dbReference type="GO" id="GO:0030030">
    <property type="term" value="P:cell projection organization"/>
    <property type="evidence" value="ECO:0007669"/>
    <property type="project" value="UniProtKB-KW"/>
</dbReference>
<keyword evidence="6" id="KW-0969">Cilium</keyword>
<comment type="similarity">
    <text evidence="2">Belongs to the CFAP206 family.</text>
</comment>
<dbReference type="Proteomes" id="UP001607303">
    <property type="component" value="Unassembled WGS sequence"/>
</dbReference>
<proteinExistence type="inferred from homology"/>
<evidence type="ECO:0000313" key="11">
    <source>
        <dbReference type="Proteomes" id="UP001607303"/>
    </source>
</evidence>
<keyword evidence="7" id="KW-0206">Cytoskeleton</keyword>
<evidence type="ECO:0000256" key="7">
    <source>
        <dbReference type="ARBA" id="ARBA00023212"/>
    </source>
</evidence>
<accession>A0ABD2D3I3</accession>
<keyword evidence="8" id="KW-0966">Cell projection</keyword>
<organism evidence="10 11">
    <name type="scientific">Vespula maculifrons</name>
    <name type="common">Eastern yellow jacket</name>
    <name type="synonym">Wasp</name>
    <dbReference type="NCBI Taxonomy" id="7453"/>
    <lineage>
        <taxon>Eukaryota</taxon>
        <taxon>Metazoa</taxon>
        <taxon>Ecdysozoa</taxon>
        <taxon>Arthropoda</taxon>
        <taxon>Hexapoda</taxon>
        <taxon>Insecta</taxon>
        <taxon>Pterygota</taxon>
        <taxon>Neoptera</taxon>
        <taxon>Endopterygota</taxon>
        <taxon>Hymenoptera</taxon>
        <taxon>Apocrita</taxon>
        <taxon>Aculeata</taxon>
        <taxon>Vespoidea</taxon>
        <taxon>Vespidae</taxon>
        <taxon>Vespinae</taxon>
        <taxon>Vespula</taxon>
    </lineage>
</organism>
<evidence type="ECO:0000256" key="4">
    <source>
        <dbReference type="ARBA" id="ARBA00022490"/>
    </source>
</evidence>
<dbReference type="Pfam" id="PF12018">
    <property type="entry name" value="FAP206"/>
    <property type="match status" value="1"/>
</dbReference>
<protein>
    <recommendedName>
        <fullName evidence="3">Cilia- and flagella-associated protein 206</fullName>
    </recommendedName>
</protein>
<comment type="function">
    <text evidence="9">Essential for sperm motility and is involved in the regulation of the beating frequency of motile cilia on the epithelial cells of the respiratory tract. Required for the establishment of radial spokes in sperm flagella.</text>
</comment>
<dbReference type="GO" id="GO:0005930">
    <property type="term" value="C:axoneme"/>
    <property type="evidence" value="ECO:0007669"/>
    <property type="project" value="UniProtKB-SubCell"/>
</dbReference>
<dbReference type="AlphaFoldDB" id="A0ABD2D3I3"/>
<gene>
    <name evidence="10" type="ORF">V1477_000211</name>
</gene>
<keyword evidence="11" id="KW-1185">Reference proteome</keyword>
<dbReference type="PANTHER" id="PTHR21442:SF0">
    <property type="entry name" value="CILIA- AND FLAGELLA-ASSOCIATED PROTEIN 206"/>
    <property type="match status" value="1"/>
</dbReference>
<keyword evidence="5" id="KW-0970">Cilium biogenesis/degradation</keyword>
<evidence type="ECO:0000256" key="8">
    <source>
        <dbReference type="ARBA" id="ARBA00023273"/>
    </source>
</evidence>
<evidence type="ECO:0000313" key="10">
    <source>
        <dbReference type="EMBL" id="KAL2751053.1"/>
    </source>
</evidence>
<evidence type="ECO:0000256" key="1">
    <source>
        <dbReference type="ARBA" id="ARBA00004430"/>
    </source>
</evidence>
<sequence length="383" mass="44998">MNNMRKILIKKILHECNSNKIHVTHDIVSFLLSLTQLNPVYQLIDDDEISHKKLIEVIKEKLQDQSRPSLTTLKNQLYYAKHYRERDEIIKKHRISLHRKTTPLVTEICETDKIENDQEVEKLYQKIIIVITLLSGLGNPAVTNTLREVTATLQSVFQPSELLNYVKLPIREKEEQLMELMCIVAGIRLFNRDCERGGKEIDDLPSILQDAVKKTYDDILELLERLMTKVYEFTATVENIISFVLVDEDYNDDICYSTINKIILPENIKKDNYERVIEILTAKLLSDVEHSGNIIKSLIERLRQRLMRLHETMRYRTAIPTTQVYPQFIDLADIWMGLQDEVIILSNINNFLWEIHNLNIKVTQKVHFISRQNRFTKDSRALR</sequence>
<dbReference type="InterPro" id="IPR021897">
    <property type="entry name" value="FAP206"/>
</dbReference>
<evidence type="ECO:0000256" key="5">
    <source>
        <dbReference type="ARBA" id="ARBA00022794"/>
    </source>
</evidence>
<evidence type="ECO:0000256" key="6">
    <source>
        <dbReference type="ARBA" id="ARBA00023069"/>
    </source>
</evidence>